<evidence type="ECO:0000256" key="2">
    <source>
        <dbReference type="ARBA" id="ARBA00008473"/>
    </source>
</evidence>
<keyword evidence="5 11" id="KW-0812">Transmembrane</keyword>
<dbReference type="GO" id="GO:0000139">
    <property type="term" value="C:Golgi membrane"/>
    <property type="evidence" value="ECO:0007669"/>
    <property type="project" value="UniProtKB-SubCell"/>
</dbReference>
<evidence type="ECO:0000256" key="5">
    <source>
        <dbReference type="ARBA" id="ARBA00022692"/>
    </source>
</evidence>
<keyword evidence="6 10" id="KW-0653">Protein transport</keyword>
<dbReference type="GO" id="GO:0006888">
    <property type="term" value="P:endoplasmic reticulum to Golgi vesicle-mediated transport"/>
    <property type="evidence" value="ECO:0007669"/>
    <property type="project" value="InterPro"/>
</dbReference>
<keyword evidence="12" id="KW-0675">Receptor</keyword>
<dbReference type="PANTHER" id="PTHR21094:SF2">
    <property type="entry name" value="GOLGI SNAP RECEPTOR COMPLEX MEMBER 1"/>
    <property type="match status" value="1"/>
</dbReference>
<comment type="caution">
    <text evidence="12">The sequence shown here is derived from an EMBL/GenBank/DDBJ whole genome shotgun (WGS) entry which is preliminary data.</text>
</comment>
<keyword evidence="10" id="KW-0931">ER-Golgi transport</keyword>
<comment type="subunit">
    <text evidence="10">Component of several multiprotein Golgi SNARE complexes.</text>
</comment>
<protein>
    <recommendedName>
        <fullName evidence="3 10">Golgi SNAP receptor complex member 1</fullName>
    </recommendedName>
</protein>
<evidence type="ECO:0000313" key="13">
    <source>
        <dbReference type="Proteomes" id="UP001249851"/>
    </source>
</evidence>
<dbReference type="Pfam" id="PF12352">
    <property type="entry name" value="V-SNARE_C"/>
    <property type="match status" value="1"/>
</dbReference>
<dbReference type="AlphaFoldDB" id="A0AAD9Q2T6"/>
<dbReference type="PIRSF" id="PIRSF027109">
    <property type="entry name" value="Golgi_SNARE"/>
    <property type="match status" value="1"/>
</dbReference>
<dbReference type="GO" id="GO:0006906">
    <property type="term" value="P:vesicle fusion"/>
    <property type="evidence" value="ECO:0007669"/>
    <property type="project" value="TreeGrafter"/>
</dbReference>
<dbReference type="InterPro" id="IPR023601">
    <property type="entry name" value="Golgi_SNAP_su1"/>
</dbReference>
<name>A0AAD9Q2T6_ACRCE</name>
<dbReference type="Proteomes" id="UP001249851">
    <property type="component" value="Unassembled WGS sequence"/>
</dbReference>
<keyword evidence="8 10" id="KW-0333">Golgi apparatus</keyword>
<comment type="function">
    <text evidence="10">Involved in transport from the ER to the Golgi apparatus as well as in intra-Golgi transport. It belongs to a super-family of proteins called t-SNAREs or soluble NSF (N-ethylmaleimide-sensitive factor) attachment protein receptor.</text>
</comment>
<dbReference type="GO" id="GO:0015031">
    <property type="term" value="P:protein transport"/>
    <property type="evidence" value="ECO:0007669"/>
    <property type="project" value="UniProtKB-KW"/>
</dbReference>
<reference evidence="12" key="1">
    <citation type="journal article" date="2023" name="G3 (Bethesda)">
        <title>Whole genome assembly and annotation of the endangered Caribbean coral Acropora cervicornis.</title>
        <authorList>
            <person name="Selwyn J.D."/>
            <person name="Vollmer S.V."/>
        </authorList>
    </citation>
    <scope>NUCLEOTIDE SEQUENCE</scope>
    <source>
        <strain evidence="12">K2</strain>
    </source>
</reference>
<evidence type="ECO:0000256" key="3">
    <source>
        <dbReference type="ARBA" id="ARBA00015612"/>
    </source>
</evidence>
<evidence type="ECO:0000256" key="4">
    <source>
        <dbReference type="ARBA" id="ARBA00022448"/>
    </source>
</evidence>
<evidence type="ECO:0000256" key="10">
    <source>
        <dbReference type="PIRNR" id="PIRNR027109"/>
    </source>
</evidence>
<evidence type="ECO:0000256" key="6">
    <source>
        <dbReference type="ARBA" id="ARBA00022927"/>
    </source>
</evidence>
<keyword evidence="7 11" id="KW-1133">Transmembrane helix</keyword>
<sequence length="245" mass="27859">MQGATMSDEAENMASSVSPMRWEELRKKARQLENEIDLKLVSFSKLGTNYSHHNGFKESSDTSPLLNSSSSERLFDTMGLEIEQLLSELTEVNDSMAEYTSGLSLGQPNATQLHTLQRHRDILQGYSHEFSKTKANIQAYRDREDLLGSVHRDIHAYKTGMNRRTDLYLKENEHIRKVALATKENLQSQRGVLYGVSNRLSSVTNRFPVLNSLIQRINIRKRRDSIILASVISICIILMLIYALG</sequence>
<accession>A0AAD9Q2T6</accession>
<dbReference type="GO" id="GO:0005801">
    <property type="term" value="C:cis-Golgi network"/>
    <property type="evidence" value="ECO:0007669"/>
    <property type="project" value="InterPro"/>
</dbReference>
<evidence type="ECO:0000256" key="8">
    <source>
        <dbReference type="ARBA" id="ARBA00023034"/>
    </source>
</evidence>
<proteinExistence type="inferred from homology"/>
<keyword evidence="4 10" id="KW-0813">Transport</keyword>
<evidence type="ECO:0000256" key="1">
    <source>
        <dbReference type="ARBA" id="ARBA00004409"/>
    </source>
</evidence>
<keyword evidence="9 10" id="KW-0472">Membrane</keyword>
<reference evidence="12" key="2">
    <citation type="journal article" date="2023" name="Science">
        <title>Genomic signatures of disease resistance in endangered staghorn corals.</title>
        <authorList>
            <person name="Vollmer S.V."/>
            <person name="Selwyn J.D."/>
            <person name="Despard B.A."/>
            <person name="Roesel C.L."/>
        </authorList>
    </citation>
    <scope>NUCLEOTIDE SEQUENCE</scope>
    <source>
        <strain evidence="12">K2</strain>
    </source>
</reference>
<comment type="subcellular location">
    <subcellularLocation>
        <location evidence="1">Golgi apparatus membrane</location>
        <topology evidence="1">Single-pass type IV membrane protein</topology>
    </subcellularLocation>
</comment>
<dbReference type="PANTHER" id="PTHR21094">
    <property type="entry name" value="GOS-28 SNARE- RELATED"/>
    <property type="match status" value="1"/>
</dbReference>
<dbReference type="EMBL" id="JARQWQ010000075">
    <property type="protein sequence ID" value="KAK2553664.1"/>
    <property type="molecule type" value="Genomic_DNA"/>
</dbReference>
<evidence type="ECO:0000256" key="9">
    <source>
        <dbReference type="ARBA" id="ARBA00023136"/>
    </source>
</evidence>
<evidence type="ECO:0000256" key="7">
    <source>
        <dbReference type="ARBA" id="ARBA00022989"/>
    </source>
</evidence>
<dbReference type="GO" id="GO:0005797">
    <property type="term" value="C:Golgi medial cisterna"/>
    <property type="evidence" value="ECO:0007669"/>
    <property type="project" value="TreeGrafter"/>
</dbReference>
<dbReference type="GO" id="GO:0005484">
    <property type="term" value="F:SNAP receptor activity"/>
    <property type="evidence" value="ECO:0007669"/>
    <property type="project" value="TreeGrafter"/>
</dbReference>
<evidence type="ECO:0000313" key="12">
    <source>
        <dbReference type="EMBL" id="KAK2553664.1"/>
    </source>
</evidence>
<gene>
    <name evidence="12" type="ORF">P5673_024888</name>
</gene>
<organism evidence="12 13">
    <name type="scientific">Acropora cervicornis</name>
    <name type="common">Staghorn coral</name>
    <dbReference type="NCBI Taxonomy" id="6130"/>
    <lineage>
        <taxon>Eukaryota</taxon>
        <taxon>Metazoa</taxon>
        <taxon>Cnidaria</taxon>
        <taxon>Anthozoa</taxon>
        <taxon>Hexacorallia</taxon>
        <taxon>Scleractinia</taxon>
        <taxon>Astrocoeniina</taxon>
        <taxon>Acroporidae</taxon>
        <taxon>Acropora</taxon>
    </lineage>
</organism>
<comment type="similarity">
    <text evidence="2 10">Belongs to the GOSR1 family.</text>
</comment>
<keyword evidence="13" id="KW-1185">Reference proteome</keyword>
<dbReference type="GO" id="GO:0031201">
    <property type="term" value="C:SNARE complex"/>
    <property type="evidence" value="ECO:0007669"/>
    <property type="project" value="TreeGrafter"/>
</dbReference>
<dbReference type="GO" id="GO:0048219">
    <property type="term" value="P:inter-Golgi cisterna vesicle-mediated transport"/>
    <property type="evidence" value="ECO:0007669"/>
    <property type="project" value="TreeGrafter"/>
</dbReference>
<feature type="transmembrane region" description="Helical" evidence="11">
    <location>
        <begin position="226"/>
        <end position="244"/>
    </location>
</feature>
<evidence type="ECO:0000256" key="11">
    <source>
        <dbReference type="SAM" id="Phobius"/>
    </source>
</evidence>